<dbReference type="PANTHER" id="PTHR33376">
    <property type="match status" value="1"/>
</dbReference>
<dbReference type="InterPro" id="IPR038404">
    <property type="entry name" value="TRAP_DctP_sf"/>
</dbReference>
<evidence type="ECO:0000313" key="6">
    <source>
        <dbReference type="Proteomes" id="UP001433088"/>
    </source>
</evidence>
<name>A0ABV1CVP4_9FIRM</name>
<dbReference type="PROSITE" id="PS51257">
    <property type="entry name" value="PROKAR_LIPOPROTEIN"/>
    <property type="match status" value="1"/>
</dbReference>
<dbReference type="Pfam" id="PF03480">
    <property type="entry name" value="DctP"/>
    <property type="match status" value="1"/>
</dbReference>
<evidence type="ECO:0000313" key="5">
    <source>
        <dbReference type="EMBL" id="MEQ2421608.1"/>
    </source>
</evidence>
<organism evidence="5 6">
    <name type="scientific">Megasphaera intestinihominis</name>
    <dbReference type="NCBI Taxonomy" id="3133159"/>
    <lineage>
        <taxon>Bacteria</taxon>
        <taxon>Bacillati</taxon>
        <taxon>Bacillota</taxon>
        <taxon>Negativicutes</taxon>
        <taxon>Veillonellales</taxon>
        <taxon>Veillonellaceae</taxon>
        <taxon>Megasphaera</taxon>
    </lineage>
</organism>
<keyword evidence="2" id="KW-0813">Transport</keyword>
<dbReference type="NCBIfam" id="NF037995">
    <property type="entry name" value="TRAP_S1"/>
    <property type="match status" value="1"/>
</dbReference>
<dbReference type="RefSeq" id="WP_302491249.1">
    <property type="nucleotide sequence ID" value="NZ_JBBMEU010000008.1"/>
</dbReference>
<dbReference type="NCBIfam" id="TIGR00787">
    <property type="entry name" value="dctP"/>
    <property type="match status" value="1"/>
</dbReference>
<proteinExistence type="inferred from homology"/>
<dbReference type="EMBL" id="JBBMEU010000008">
    <property type="protein sequence ID" value="MEQ2421608.1"/>
    <property type="molecule type" value="Genomic_DNA"/>
</dbReference>
<keyword evidence="6" id="KW-1185">Reference proteome</keyword>
<dbReference type="InterPro" id="IPR004682">
    <property type="entry name" value="TRAP_DctP"/>
</dbReference>
<dbReference type="PANTHER" id="PTHR33376:SF7">
    <property type="entry name" value="C4-DICARBOXYLATE-BINDING PROTEIN DCTB"/>
    <property type="match status" value="1"/>
</dbReference>
<feature type="signal peptide" evidence="4">
    <location>
        <begin position="1"/>
        <end position="23"/>
    </location>
</feature>
<evidence type="ECO:0000256" key="3">
    <source>
        <dbReference type="ARBA" id="ARBA00022729"/>
    </source>
</evidence>
<dbReference type="Proteomes" id="UP001433088">
    <property type="component" value="Unassembled WGS sequence"/>
</dbReference>
<sequence>MKKFLCLCMTVLLIITLSGCSGQKEQRVYTKEKPLVLRMALVDGEATCYYKGAKEVSKRVYDKTDGRIKINVIPGGALGGERGTVELVMNGDLDIATSANSVLTNWIPQMAILDQAYLWKNSNEAHAAVDGAVGKLIEQEAQKKMGVHVIGYMESGFRDVFSVKPIEKVEDFKGVKIRTMQNRYHMAAFKSFGAMPVALPFGEQFTALQQGTIDACENGVSGCYTNGFYEVTKNITNTHHAFVYILLCMSDKSWNMIPDDLRQPFLEGVKEGCDAERGYLVEANADATQKLKEKGVTFHDIDTAQLQALYKKEAAAKGFTFDPVWQQAVDQAIETAKSM</sequence>
<accession>A0ABV1CVP4</accession>
<gene>
    <name evidence="5" type="ORF">WMO23_02515</name>
</gene>
<dbReference type="PIRSF" id="PIRSF006470">
    <property type="entry name" value="DctB"/>
    <property type="match status" value="1"/>
</dbReference>
<evidence type="ECO:0000256" key="1">
    <source>
        <dbReference type="ARBA" id="ARBA00009023"/>
    </source>
</evidence>
<evidence type="ECO:0000256" key="2">
    <source>
        <dbReference type="ARBA" id="ARBA00022448"/>
    </source>
</evidence>
<feature type="chain" id="PRO_5047064743" evidence="4">
    <location>
        <begin position="24"/>
        <end position="339"/>
    </location>
</feature>
<comment type="similarity">
    <text evidence="1">Belongs to the bacterial solute-binding protein 7 family.</text>
</comment>
<protein>
    <submittedName>
        <fullName evidence="5">TRAP transporter substrate-binding protein</fullName>
    </submittedName>
</protein>
<dbReference type="InterPro" id="IPR018389">
    <property type="entry name" value="DctP_fam"/>
</dbReference>
<keyword evidence="3 4" id="KW-0732">Signal</keyword>
<dbReference type="Gene3D" id="3.40.190.170">
    <property type="entry name" value="Bacterial extracellular solute-binding protein, family 7"/>
    <property type="match status" value="1"/>
</dbReference>
<dbReference type="CDD" id="cd13603">
    <property type="entry name" value="PBP2_TRAP_Siap_TeaA_like"/>
    <property type="match status" value="1"/>
</dbReference>
<comment type="caution">
    <text evidence="5">The sequence shown here is derived from an EMBL/GenBank/DDBJ whole genome shotgun (WGS) entry which is preliminary data.</text>
</comment>
<evidence type="ECO:0000256" key="4">
    <source>
        <dbReference type="SAM" id="SignalP"/>
    </source>
</evidence>
<reference evidence="5 6" key="1">
    <citation type="submission" date="2024-03" db="EMBL/GenBank/DDBJ databases">
        <title>Human intestinal bacterial collection.</title>
        <authorList>
            <person name="Pauvert C."/>
            <person name="Hitch T.C.A."/>
            <person name="Clavel T."/>
        </authorList>
    </citation>
    <scope>NUCLEOTIDE SEQUENCE [LARGE SCALE GENOMIC DNA]</scope>
    <source>
        <strain evidence="5 6">CLA-AA-H81</strain>
    </source>
</reference>